<dbReference type="InterPro" id="IPR050812">
    <property type="entry name" value="Preph/Arog_dehydrog"/>
</dbReference>
<evidence type="ECO:0000256" key="2">
    <source>
        <dbReference type="ARBA" id="ARBA00007964"/>
    </source>
</evidence>
<dbReference type="PROSITE" id="PS51176">
    <property type="entry name" value="PDH_ADH"/>
    <property type="match status" value="1"/>
</dbReference>
<comment type="caution">
    <text evidence="12">The sequence shown here is derived from an EMBL/GenBank/DDBJ whole genome shotgun (WGS) entry which is preliminary data.</text>
</comment>
<dbReference type="PANTHER" id="PTHR21363">
    <property type="entry name" value="PREPHENATE DEHYDROGENASE"/>
    <property type="match status" value="1"/>
</dbReference>
<organism evidence="12 13">
    <name type="scientific">Desulforamulus profundi</name>
    <dbReference type="NCBI Taxonomy" id="1383067"/>
    <lineage>
        <taxon>Bacteria</taxon>
        <taxon>Bacillati</taxon>
        <taxon>Bacillota</taxon>
        <taxon>Clostridia</taxon>
        <taxon>Eubacteriales</taxon>
        <taxon>Peptococcaceae</taxon>
        <taxon>Desulforamulus</taxon>
    </lineage>
</organism>
<keyword evidence="8" id="KW-0520">NAD</keyword>
<dbReference type="EMBL" id="AWQQ01000091">
    <property type="protein sequence ID" value="PHJ37416.1"/>
    <property type="molecule type" value="Genomic_DNA"/>
</dbReference>
<evidence type="ECO:0000256" key="1">
    <source>
        <dbReference type="ARBA" id="ARBA00005067"/>
    </source>
</evidence>
<evidence type="ECO:0000259" key="11">
    <source>
        <dbReference type="PROSITE" id="PS51176"/>
    </source>
</evidence>
<sequence length="311" mass="33444">MFKKVVIAGVGLIGGSLGLALSKRKLAAEVVGVDPNRENLRLAVQVGAVQRTETLAEAVPGADLLILATPIGVTLGVLEMAVPYLTPGTVITDVGSVKGQLVDRAEAMLPAGVHFVGGHPMAGREVTGVAGAREDLFEGASYILTTTQSTNAAACVRLKRFIQALGAHPVELGCREHDRAVALISHLPHLLAATLVITVAGEPAQELLLKLAGGGFRDTTRIAAANPTMWRDILLTNREMVLEAVCKFRRQLEQIEQSMHDFNQEELVSSLEQAKQVREALPENRKHHIALQKLYEKLGEAEGILINNNFR</sequence>
<evidence type="ECO:0000256" key="8">
    <source>
        <dbReference type="ARBA" id="ARBA00023027"/>
    </source>
</evidence>
<keyword evidence="6" id="KW-0028">Amino-acid biosynthesis</keyword>
<comment type="similarity">
    <text evidence="2">Belongs to the prephenate/arogenate dehydrogenase family.</text>
</comment>
<evidence type="ECO:0000256" key="3">
    <source>
        <dbReference type="ARBA" id="ARBA00012068"/>
    </source>
</evidence>
<dbReference type="GO" id="GO:0006571">
    <property type="term" value="P:tyrosine biosynthetic process"/>
    <property type="evidence" value="ECO:0007669"/>
    <property type="project" value="UniProtKB-KW"/>
</dbReference>
<dbReference type="EC" id="1.3.1.12" evidence="3"/>
<gene>
    <name evidence="12" type="ORF">P378_16025</name>
</gene>
<comment type="catalytic activity">
    <reaction evidence="10">
        <text>prephenate + NAD(+) = 3-(4-hydroxyphenyl)pyruvate + CO2 + NADH</text>
        <dbReference type="Rhea" id="RHEA:13869"/>
        <dbReference type="ChEBI" id="CHEBI:16526"/>
        <dbReference type="ChEBI" id="CHEBI:29934"/>
        <dbReference type="ChEBI" id="CHEBI:36242"/>
        <dbReference type="ChEBI" id="CHEBI:57540"/>
        <dbReference type="ChEBI" id="CHEBI:57945"/>
        <dbReference type="EC" id="1.3.1.12"/>
    </reaction>
</comment>
<dbReference type="Pfam" id="PF02153">
    <property type="entry name" value="PDH_N"/>
    <property type="match status" value="1"/>
</dbReference>
<protein>
    <recommendedName>
        <fullName evidence="4">Prephenate dehydrogenase</fullName>
        <ecNumber evidence="3">1.3.1.12</ecNumber>
    </recommendedName>
</protein>
<dbReference type="FunFam" id="1.10.3660.10:FF:000003">
    <property type="entry name" value="Prephenate dehydrogenase"/>
    <property type="match status" value="1"/>
</dbReference>
<evidence type="ECO:0000256" key="10">
    <source>
        <dbReference type="ARBA" id="ARBA00049260"/>
    </source>
</evidence>
<dbReference type="AlphaFoldDB" id="A0A2C6MDP7"/>
<dbReference type="Gene3D" id="3.40.50.720">
    <property type="entry name" value="NAD(P)-binding Rossmann-like Domain"/>
    <property type="match status" value="1"/>
</dbReference>
<dbReference type="Proteomes" id="UP000222564">
    <property type="component" value="Unassembled WGS sequence"/>
</dbReference>
<name>A0A2C6MDP7_9FIRM</name>
<dbReference type="SUPFAM" id="SSF51735">
    <property type="entry name" value="NAD(P)-binding Rossmann-fold domains"/>
    <property type="match status" value="1"/>
</dbReference>
<dbReference type="GO" id="GO:0004665">
    <property type="term" value="F:prephenate dehydrogenase (NADP+) activity"/>
    <property type="evidence" value="ECO:0007669"/>
    <property type="project" value="InterPro"/>
</dbReference>
<evidence type="ECO:0000256" key="7">
    <source>
        <dbReference type="ARBA" id="ARBA00023002"/>
    </source>
</evidence>
<dbReference type="InterPro" id="IPR046826">
    <property type="entry name" value="PDH_N"/>
</dbReference>
<dbReference type="FunFam" id="3.40.50.720:FF:000208">
    <property type="entry name" value="Prephenate dehydrogenase"/>
    <property type="match status" value="1"/>
</dbReference>
<dbReference type="RefSeq" id="WP_099083721.1">
    <property type="nucleotide sequence ID" value="NZ_AWQQ01000091.1"/>
</dbReference>
<feature type="domain" description="Prephenate/arogenate dehydrogenase" evidence="11">
    <location>
        <begin position="3"/>
        <end position="289"/>
    </location>
</feature>
<dbReference type="InterPro" id="IPR046825">
    <property type="entry name" value="PDH_C"/>
</dbReference>
<reference evidence="12 13" key="1">
    <citation type="submission" date="2013-09" db="EMBL/GenBank/DDBJ databases">
        <title>Biodegradation of hydrocarbons in the deep terrestrial subsurface : characterization of a microbial consortium composed of two Desulfotomaculum species originating from a deep geological formation.</title>
        <authorList>
            <person name="Aullo T."/>
            <person name="Berlendis S."/>
            <person name="Lascourreges J.-F."/>
            <person name="Dessort D."/>
            <person name="Saint-Laurent S."/>
            <person name="Schraauwers B."/>
            <person name="Mas J."/>
            <person name="Magot M."/>
            <person name="Ranchou-Peyruse A."/>
        </authorList>
    </citation>
    <scope>NUCLEOTIDE SEQUENCE [LARGE SCALE GENOMIC DNA]</scope>
    <source>
        <strain evidence="12 13">Bs107</strain>
    </source>
</reference>
<dbReference type="GO" id="GO:0070403">
    <property type="term" value="F:NAD+ binding"/>
    <property type="evidence" value="ECO:0007669"/>
    <property type="project" value="InterPro"/>
</dbReference>
<dbReference type="SUPFAM" id="SSF48179">
    <property type="entry name" value="6-phosphogluconate dehydrogenase C-terminal domain-like"/>
    <property type="match status" value="1"/>
</dbReference>
<proteinExistence type="inferred from homology"/>
<dbReference type="InterPro" id="IPR003099">
    <property type="entry name" value="Prephen_DH"/>
</dbReference>
<dbReference type="GO" id="GO:0008977">
    <property type="term" value="F:prephenate dehydrogenase (NAD+) activity"/>
    <property type="evidence" value="ECO:0007669"/>
    <property type="project" value="UniProtKB-EC"/>
</dbReference>
<keyword evidence="9" id="KW-0057">Aromatic amino acid biosynthesis</keyword>
<dbReference type="InterPro" id="IPR036291">
    <property type="entry name" value="NAD(P)-bd_dom_sf"/>
</dbReference>
<evidence type="ECO:0000256" key="9">
    <source>
        <dbReference type="ARBA" id="ARBA00023141"/>
    </source>
</evidence>
<dbReference type="PANTHER" id="PTHR21363:SF0">
    <property type="entry name" value="PREPHENATE DEHYDROGENASE [NADP(+)]"/>
    <property type="match status" value="1"/>
</dbReference>
<dbReference type="Pfam" id="PF20463">
    <property type="entry name" value="PDH_C"/>
    <property type="match status" value="1"/>
</dbReference>
<comment type="pathway">
    <text evidence="1">Amino-acid biosynthesis; L-tyrosine biosynthesis; (4-hydroxyphenyl)pyruvate from prephenate (NAD(+) route): step 1/1.</text>
</comment>
<evidence type="ECO:0000256" key="5">
    <source>
        <dbReference type="ARBA" id="ARBA00022498"/>
    </source>
</evidence>
<evidence type="ECO:0000256" key="4">
    <source>
        <dbReference type="ARBA" id="ARBA00016891"/>
    </source>
</evidence>
<dbReference type="OrthoDB" id="9802008at2"/>
<keyword evidence="13" id="KW-1185">Reference proteome</keyword>
<keyword evidence="7" id="KW-0560">Oxidoreductase</keyword>
<evidence type="ECO:0000256" key="6">
    <source>
        <dbReference type="ARBA" id="ARBA00022605"/>
    </source>
</evidence>
<keyword evidence="5" id="KW-0827">Tyrosine biosynthesis</keyword>
<accession>A0A2C6MDP7</accession>
<evidence type="ECO:0000313" key="13">
    <source>
        <dbReference type="Proteomes" id="UP000222564"/>
    </source>
</evidence>
<dbReference type="Gene3D" id="1.10.3660.10">
    <property type="entry name" value="6-phosphogluconate dehydrogenase C-terminal like domain"/>
    <property type="match status" value="1"/>
</dbReference>
<dbReference type="InterPro" id="IPR008927">
    <property type="entry name" value="6-PGluconate_DH-like_C_sf"/>
</dbReference>
<evidence type="ECO:0000313" key="12">
    <source>
        <dbReference type="EMBL" id="PHJ37416.1"/>
    </source>
</evidence>